<evidence type="ECO:0000256" key="5">
    <source>
        <dbReference type="ARBA" id="ARBA00022692"/>
    </source>
</evidence>
<evidence type="ECO:0000256" key="4">
    <source>
        <dbReference type="ARBA" id="ARBA00022475"/>
    </source>
</evidence>
<dbReference type="Proteomes" id="UP000559885">
    <property type="component" value="Unassembled WGS sequence"/>
</dbReference>
<feature type="transmembrane region" description="Helical" evidence="8">
    <location>
        <begin position="169"/>
        <end position="190"/>
    </location>
</feature>
<dbReference type="InterPro" id="IPR004638">
    <property type="entry name" value="EmrB-like"/>
</dbReference>
<dbReference type="InterPro" id="IPR011701">
    <property type="entry name" value="MFS"/>
</dbReference>
<evidence type="ECO:0000313" key="10">
    <source>
        <dbReference type="EMBL" id="MBC1522131.1"/>
    </source>
</evidence>
<dbReference type="GO" id="GO:0022857">
    <property type="term" value="F:transmembrane transporter activity"/>
    <property type="evidence" value="ECO:0007669"/>
    <property type="project" value="InterPro"/>
</dbReference>
<feature type="transmembrane region" description="Helical" evidence="8">
    <location>
        <begin position="229"/>
        <end position="250"/>
    </location>
</feature>
<feature type="transmembrane region" description="Helical" evidence="8">
    <location>
        <begin position="303"/>
        <end position="325"/>
    </location>
</feature>
<feature type="transmembrane region" description="Helical" evidence="8">
    <location>
        <begin position="14"/>
        <end position="35"/>
    </location>
</feature>
<comment type="subcellular location">
    <subcellularLocation>
        <location evidence="1">Cell membrane</location>
        <topology evidence="1">Multi-pass membrane protein</topology>
    </subcellularLocation>
</comment>
<evidence type="ECO:0000256" key="7">
    <source>
        <dbReference type="ARBA" id="ARBA00023136"/>
    </source>
</evidence>
<evidence type="ECO:0000313" key="11">
    <source>
        <dbReference type="Proteomes" id="UP000559885"/>
    </source>
</evidence>
<evidence type="ECO:0000256" key="2">
    <source>
        <dbReference type="ARBA" id="ARBA00008537"/>
    </source>
</evidence>
<keyword evidence="6 8" id="KW-1133">Transmembrane helix</keyword>
<dbReference type="InterPro" id="IPR020846">
    <property type="entry name" value="MFS_dom"/>
</dbReference>
<dbReference type="PANTHER" id="PTHR42718:SF9">
    <property type="entry name" value="MAJOR FACILITATOR SUPERFAMILY MULTIDRUG TRANSPORTER MFSC"/>
    <property type="match status" value="1"/>
</dbReference>
<dbReference type="Pfam" id="PF07690">
    <property type="entry name" value="MFS_1"/>
    <property type="match status" value="1"/>
</dbReference>
<evidence type="ECO:0000256" key="6">
    <source>
        <dbReference type="ARBA" id="ARBA00022989"/>
    </source>
</evidence>
<keyword evidence="4" id="KW-1003">Cell membrane</keyword>
<dbReference type="EMBL" id="JAARRM010000004">
    <property type="protein sequence ID" value="MBC1522131.1"/>
    <property type="molecule type" value="Genomic_DNA"/>
</dbReference>
<evidence type="ECO:0000259" key="9">
    <source>
        <dbReference type="PROSITE" id="PS50850"/>
    </source>
</evidence>
<comment type="similarity">
    <text evidence="2">Belongs to the major facilitator superfamily. EmrB family.</text>
</comment>
<dbReference type="GO" id="GO:0005886">
    <property type="term" value="C:plasma membrane"/>
    <property type="evidence" value="ECO:0007669"/>
    <property type="project" value="UniProtKB-SubCell"/>
</dbReference>
<feature type="transmembrane region" description="Helical" evidence="8">
    <location>
        <begin position="142"/>
        <end position="163"/>
    </location>
</feature>
<evidence type="ECO:0000256" key="1">
    <source>
        <dbReference type="ARBA" id="ARBA00004651"/>
    </source>
</evidence>
<dbReference type="PANTHER" id="PTHR42718">
    <property type="entry name" value="MAJOR FACILITATOR SUPERFAMILY MULTIDRUG TRANSPORTER MFSC"/>
    <property type="match status" value="1"/>
</dbReference>
<feature type="transmembrane region" description="Helical" evidence="8">
    <location>
        <begin position="337"/>
        <end position="356"/>
    </location>
</feature>
<dbReference type="PROSITE" id="PS50850">
    <property type="entry name" value="MFS"/>
    <property type="match status" value="1"/>
</dbReference>
<dbReference type="AlphaFoldDB" id="A0A841ZU79"/>
<accession>A0A841ZU79</accession>
<keyword evidence="3" id="KW-0813">Transport</keyword>
<feature type="transmembrane region" description="Helical" evidence="8">
    <location>
        <begin position="202"/>
        <end position="223"/>
    </location>
</feature>
<feature type="transmembrane region" description="Helical" evidence="8">
    <location>
        <begin position="270"/>
        <end position="291"/>
    </location>
</feature>
<feature type="transmembrane region" description="Helical" evidence="8">
    <location>
        <begin position="362"/>
        <end position="382"/>
    </location>
</feature>
<keyword evidence="7 8" id="KW-0472">Membrane</keyword>
<organism evidence="10 11">
    <name type="scientific">Listeria aquatica</name>
    <dbReference type="NCBI Taxonomy" id="1494960"/>
    <lineage>
        <taxon>Bacteria</taxon>
        <taxon>Bacillati</taxon>
        <taxon>Bacillota</taxon>
        <taxon>Bacilli</taxon>
        <taxon>Bacillales</taxon>
        <taxon>Listeriaceae</taxon>
        <taxon>Listeria</taxon>
    </lineage>
</organism>
<evidence type="ECO:0000256" key="8">
    <source>
        <dbReference type="SAM" id="Phobius"/>
    </source>
</evidence>
<gene>
    <name evidence="10" type="ORF">HB912_10780</name>
</gene>
<feature type="transmembrane region" description="Helical" evidence="8">
    <location>
        <begin position="440"/>
        <end position="459"/>
    </location>
</feature>
<feature type="transmembrane region" description="Helical" evidence="8">
    <location>
        <begin position="112"/>
        <end position="130"/>
    </location>
</feature>
<proteinExistence type="inferred from homology"/>
<evidence type="ECO:0000256" key="3">
    <source>
        <dbReference type="ARBA" id="ARBA00022448"/>
    </source>
</evidence>
<feature type="transmembrane region" description="Helical" evidence="8">
    <location>
        <begin position="83"/>
        <end position="106"/>
    </location>
</feature>
<dbReference type="SUPFAM" id="SSF103473">
    <property type="entry name" value="MFS general substrate transporter"/>
    <property type="match status" value="1"/>
</dbReference>
<comment type="caution">
    <text evidence="10">The sequence shown here is derived from an EMBL/GenBank/DDBJ whole genome shotgun (WGS) entry which is preliminary data.</text>
</comment>
<sequence length="469" mass="49890">MRDNMSSEKISKKVLGAILATGIMSFCGVVVETAMNITFPTLMKEFNIDIATVQWMTTIYLLVVAIVVPLSAILKKSFKTKNLFLLANLLFLLGVVLDIIAPSFSLLLAGRVIQGIGTGIALPLMFNIILEQVPRSKIGVMMGVGTLITAVAPAVGPTFGGIIVTSLNWRYIFIFLLPVLLLSLIIGILTIEQKSELQRFKLDILSFAFIGLMFTGFILGFSNMGSQNFFSLTVLGAFVVGLIGCISLILRSNRLENPIIDLRVLKNTTFSGHVIAFFILQMISLGLSFILPNYIQLVNGNSAIIAGMVVLPGAILGAIFAPFGGRILDSLGAAKPILLGSVLTLSTLILFSLFSLELTNLAIGSIYLGFMAGVGLTFGNIMTNGLKNLKLSEQADGNAILNTLQQFAGAAGTSVVSAIIAQSQAGGAIQISTATGSRNAFIVLFIASIIEFVILLKVVRSSKKSSPSV</sequence>
<dbReference type="NCBIfam" id="TIGR00711">
    <property type="entry name" value="efflux_EmrB"/>
    <property type="match status" value="1"/>
</dbReference>
<keyword evidence="5 8" id="KW-0812">Transmembrane</keyword>
<feature type="domain" description="Major facilitator superfamily (MFS) profile" evidence="9">
    <location>
        <begin position="13"/>
        <end position="463"/>
    </location>
</feature>
<dbReference type="Gene3D" id="1.20.1250.20">
    <property type="entry name" value="MFS general substrate transporter like domains"/>
    <property type="match status" value="1"/>
</dbReference>
<dbReference type="PRINTS" id="PR01036">
    <property type="entry name" value="TCRTETB"/>
</dbReference>
<reference evidence="10 11" key="1">
    <citation type="submission" date="2020-03" db="EMBL/GenBank/DDBJ databases">
        <title>Soil Listeria distribution.</title>
        <authorList>
            <person name="Liao J."/>
            <person name="Wiedmann M."/>
        </authorList>
    </citation>
    <scope>NUCLEOTIDE SEQUENCE [LARGE SCALE GENOMIC DNA]</scope>
    <source>
        <strain evidence="10 11">FSL L7-1507</strain>
    </source>
</reference>
<dbReference type="Gene3D" id="1.20.1720.10">
    <property type="entry name" value="Multidrug resistance protein D"/>
    <property type="match status" value="1"/>
</dbReference>
<name>A0A841ZU79_9LIST</name>
<dbReference type="InterPro" id="IPR036259">
    <property type="entry name" value="MFS_trans_sf"/>
</dbReference>
<feature type="transmembrane region" description="Helical" evidence="8">
    <location>
        <begin position="55"/>
        <end position="74"/>
    </location>
</feature>
<protein>
    <submittedName>
        <fullName evidence="10">Multidrug efflux MFS transporter</fullName>
    </submittedName>
</protein>